<evidence type="ECO:0000256" key="2">
    <source>
        <dbReference type="SAM" id="Phobius"/>
    </source>
</evidence>
<evidence type="ECO:0000256" key="1">
    <source>
        <dbReference type="ARBA" id="ARBA00004651"/>
    </source>
</evidence>
<organism evidence="3 4">
    <name type="scientific">Candidatus Intestinimonas merdavium</name>
    <dbReference type="NCBI Taxonomy" id="2838622"/>
    <lineage>
        <taxon>Bacteria</taxon>
        <taxon>Bacillati</taxon>
        <taxon>Bacillota</taxon>
        <taxon>Clostridia</taxon>
        <taxon>Eubacteriales</taxon>
        <taxon>Intestinimonas</taxon>
    </lineage>
</organism>
<dbReference type="Pfam" id="PF07690">
    <property type="entry name" value="MFS_1"/>
    <property type="match status" value="1"/>
</dbReference>
<reference evidence="3" key="2">
    <citation type="submission" date="2021-04" db="EMBL/GenBank/DDBJ databases">
        <authorList>
            <person name="Gilroy R."/>
        </authorList>
    </citation>
    <scope>NUCLEOTIDE SEQUENCE</scope>
    <source>
        <strain evidence="3">CHK33-7979</strain>
    </source>
</reference>
<dbReference type="Gene3D" id="1.20.1250.20">
    <property type="entry name" value="MFS general substrate transporter like domains"/>
    <property type="match status" value="1"/>
</dbReference>
<proteinExistence type="predicted"/>
<dbReference type="InterPro" id="IPR011701">
    <property type="entry name" value="MFS"/>
</dbReference>
<dbReference type="SUPFAM" id="SSF103473">
    <property type="entry name" value="MFS general substrate transporter"/>
    <property type="match status" value="1"/>
</dbReference>
<feature type="transmembrane region" description="Helical" evidence="2">
    <location>
        <begin position="198"/>
        <end position="223"/>
    </location>
</feature>
<dbReference type="InterPro" id="IPR036259">
    <property type="entry name" value="MFS_trans_sf"/>
</dbReference>
<name>A0A9D1Z2G5_9FIRM</name>
<keyword evidence="2" id="KW-1133">Transmembrane helix</keyword>
<dbReference type="PANTHER" id="PTHR23530">
    <property type="entry name" value="TRANSPORT PROTEIN-RELATED"/>
    <property type="match status" value="1"/>
</dbReference>
<dbReference type="AlphaFoldDB" id="A0A9D1Z2G5"/>
<evidence type="ECO:0000313" key="4">
    <source>
        <dbReference type="Proteomes" id="UP000886824"/>
    </source>
</evidence>
<feature type="transmembrane region" description="Helical" evidence="2">
    <location>
        <begin position="35"/>
        <end position="58"/>
    </location>
</feature>
<dbReference type="Proteomes" id="UP000886824">
    <property type="component" value="Unassembled WGS sequence"/>
</dbReference>
<feature type="transmembrane region" description="Helical" evidence="2">
    <location>
        <begin position="158"/>
        <end position="177"/>
    </location>
</feature>
<dbReference type="PANTHER" id="PTHR23530:SF1">
    <property type="entry name" value="PERMEASE, MAJOR FACILITATOR SUPERFAMILY-RELATED"/>
    <property type="match status" value="1"/>
</dbReference>
<dbReference type="GO" id="GO:0005886">
    <property type="term" value="C:plasma membrane"/>
    <property type="evidence" value="ECO:0007669"/>
    <property type="project" value="UniProtKB-SubCell"/>
</dbReference>
<feature type="transmembrane region" description="Helical" evidence="2">
    <location>
        <begin position="70"/>
        <end position="87"/>
    </location>
</feature>
<dbReference type="CDD" id="cd06174">
    <property type="entry name" value="MFS"/>
    <property type="match status" value="1"/>
</dbReference>
<comment type="subcellular location">
    <subcellularLocation>
        <location evidence="1">Cell membrane</location>
        <topology evidence="1">Multi-pass membrane protein</topology>
    </subcellularLocation>
</comment>
<gene>
    <name evidence="3" type="ORF">H9826_02200</name>
</gene>
<keyword evidence="2" id="KW-0472">Membrane</keyword>
<feature type="transmembrane region" description="Helical" evidence="2">
    <location>
        <begin position="129"/>
        <end position="152"/>
    </location>
</feature>
<feature type="transmembrane region" description="Helical" evidence="2">
    <location>
        <begin position="7"/>
        <end position="29"/>
    </location>
</feature>
<dbReference type="InterPro" id="IPR053160">
    <property type="entry name" value="MFS_DHA3_Transporter"/>
</dbReference>
<accession>A0A9D1Z2G5</accession>
<protein>
    <submittedName>
        <fullName evidence="3">MFS transporter</fullName>
    </submittedName>
</protein>
<keyword evidence="2" id="KW-0812">Transmembrane</keyword>
<comment type="caution">
    <text evidence="3">The sequence shown here is derived from an EMBL/GenBank/DDBJ whole genome shotgun (WGS) entry which is preliminary data.</text>
</comment>
<sequence length="305" mass="32330">MENRRNIALFFAAYFLEGLCFYGPVATLYRQAAGLTLLEIGTLESVSVAVMLLLELPWGWAADRLGHRRVIVVCTALYALSKVVFWRADGLWDFLLERLILAAALSGLSGCDSAYLYACGSRGDGQRRFGLWGAVQTAGLVTAGVCSTLFFSDDYRAAAGWTVAAYTLAALLTLFLTDPAGTAPPPEKRPPLRAALGWSLTHAPLLVGAALFSETVQFVGVFLNQLQYQRSGISPPVVWPALYPCGLGGHSRWVVPPPHGADGAAGWRCAPDGRRRSPLPGDGHLSPALGIGGGDHGPSGGGCAF</sequence>
<dbReference type="GO" id="GO:0022857">
    <property type="term" value="F:transmembrane transporter activity"/>
    <property type="evidence" value="ECO:0007669"/>
    <property type="project" value="InterPro"/>
</dbReference>
<dbReference type="EMBL" id="DXCX01000025">
    <property type="protein sequence ID" value="HIY72774.1"/>
    <property type="molecule type" value="Genomic_DNA"/>
</dbReference>
<reference evidence="3" key="1">
    <citation type="journal article" date="2021" name="PeerJ">
        <title>Extensive microbial diversity within the chicken gut microbiome revealed by metagenomics and culture.</title>
        <authorList>
            <person name="Gilroy R."/>
            <person name="Ravi A."/>
            <person name="Getino M."/>
            <person name="Pursley I."/>
            <person name="Horton D.L."/>
            <person name="Alikhan N.F."/>
            <person name="Baker D."/>
            <person name="Gharbi K."/>
            <person name="Hall N."/>
            <person name="Watson M."/>
            <person name="Adriaenssens E.M."/>
            <person name="Foster-Nyarko E."/>
            <person name="Jarju S."/>
            <person name="Secka A."/>
            <person name="Antonio M."/>
            <person name="Oren A."/>
            <person name="Chaudhuri R.R."/>
            <person name="La Ragione R."/>
            <person name="Hildebrand F."/>
            <person name="Pallen M.J."/>
        </authorList>
    </citation>
    <scope>NUCLEOTIDE SEQUENCE</scope>
    <source>
        <strain evidence="3">CHK33-7979</strain>
    </source>
</reference>
<evidence type="ECO:0000313" key="3">
    <source>
        <dbReference type="EMBL" id="HIY72774.1"/>
    </source>
</evidence>